<evidence type="ECO:0000256" key="1">
    <source>
        <dbReference type="SAM" id="Phobius"/>
    </source>
</evidence>
<proteinExistence type="predicted"/>
<dbReference type="EMBL" id="QEXL01000007">
    <property type="protein sequence ID" value="RBM07645.1"/>
    <property type="molecule type" value="Genomic_DNA"/>
</dbReference>
<dbReference type="AlphaFoldDB" id="A0A365YWW1"/>
<evidence type="ECO:0000313" key="2">
    <source>
        <dbReference type="EMBL" id="RBM07645.1"/>
    </source>
</evidence>
<organism evidence="2 3">
    <name type="scientific">Novacetimonas cocois</name>
    <dbReference type="NCBI Taxonomy" id="1747507"/>
    <lineage>
        <taxon>Bacteria</taxon>
        <taxon>Pseudomonadati</taxon>
        <taxon>Pseudomonadota</taxon>
        <taxon>Alphaproteobacteria</taxon>
        <taxon>Acetobacterales</taxon>
        <taxon>Acetobacteraceae</taxon>
        <taxon>Novacetimonas</taxon>
    </lineage>
</organism>
<dbReference type="RefSeq" id="WP_133258675.1">
    <property type="nucleotide sequence ID" value="NZ_QEXL01000007.1"/>
</dbReference>
<keyword evidence="1" id="KW-0472">Membrane</keyword>
<dbReference type="Proteomes" id="UP000252680">
    <property type="component" value="Unassembled WGS sequence"/>
</dbReference>
<comment type="caution">
    <text evidence="2">The sequence shown here is derived from an EMBL/GenBank/DDBJ whole genome shotgun (WGS) entry which is preliminary data.</text>
</comment>
<name>A0A365YWW1_9PROT</name>
<evidence type="ECO:0000313" key="3">
    <source>
        <dbReference type="Proteomes" id="UP000252680"/>
    </source>
</evidence>
<keyword evidence="1" id="KW-0812">Transmembrane</keyword>
<accession>A0A365YWW1</accession>
<gene>
    <name evidence="2" type="ORF">NJLHNGOC_06295</name>
</gene>
<feature type="transmembrane region" description="Helical" evidence="1">
    <location>
        <begin position="33"/>
        <end position="58"/>
    </location>
</feature>
<reference evidence="2 3" key="1">
    <citation type="submission" date="2018-05" db="EMBL/GenBank/DDBJ databases">
        <title>Komagataeibacter cocois sp. nov., for a novel cellulose- producing strain isolated from coconut milk.</title>
        <authorList>
            <person name="Liu L."/>
            <person name="Wang Y."/>
            <person name="Liu S."/>
            <person name="Bi J."/>
            <person name="Chen H."/>
            <person name="Deng J."/>
            <person name="Zhang C."/>
            <person name="Hu Q."/>
            <person name="Li C."/>
        </authorList>
    </citation>
    <scope>NUCLEOTIDE SEQUENCE [LARGE SCALE GENOMIC DNA]</scope>
    <source>
        <strain evidence="2 3">WE7</strain>
    </source>
</reference>
<sequence>MKYGNIWKTVLVICPAAGGFWAGSWIARHPVHINIAVLNFICLPLLALSACGVAYGLWEGWKGWKKGQAGQVGT</sequence>
<keyword evidence="1" id="KW-1133">Transmembrane helix</keyword>
<feature type="transmembrane region" description="Helical" evidence="1">
    <location>
        <begin position="7"/>
        <end position="27"/>
    </location>
</feature>
<keyword evidence="3" id="KW-1185">Reference proteome</keyword>
<protein>
    <submittedName>
        <fullName evidence="2">Uncharacterized protein</fullName>
    </submittedName>
</protein>